<organism evidence="9 10">
    <name type="scientific">Bacillus taeanensis</name>
    <dbReference type="NCBI Taxonomy" id="273032"/>
    <lineage>
        <taxon>Bacteria</taxon>
        <taxon>Bacillati</taxon>
        <taxon>Bacillota</taxon>
        <taxon>Bacilli</taxon>
        <taxon>Bacillales</taxon>
        <taxon>Bacillaceae</taxon>
        <taxon>Bacillus</taxon>
    </lineage>
</organism>
<evidence type="ECO:0000256" key="2">
    <source>
        <dbReference type="ARBA" id="ARBA00007998"/>
    </source>
</evidence>
<evidence type="ECO:0000256" key="6">
    <source>
        <dbReference type="ARBA" id="ARBA00022989"/>
    </source>
</evidence>
<dbReference type="NCBIfam" id="TIGR00912">
    <property type="entry name" value="2A0309"/>
    <property type="match status" value="1"/>
</dbReference>
<keyword evidence="4" id="KW-0309">Germination</keyword>
<evidence type="ECO:0000256" key="3">
    <source>
        <dbReference type="ARBA" id="ARBA00022448"/>
    </source>
</evidence>
<dbReference type="EMBL" id="QOCW01000027">
    <property type="protein sequence ID" value="RBW67943.1"/>
    <property type="molecule type" value="Genomic_DNA"/>
</dbReference>
<name>A0A366XUX6_9BACI</name>
<feature type="transmembrane region" description="Helical" evidence="8">
    <location>
        <begin position="142"/>
        <end position="164"/>
    </location>
</feature>
<dbReference type="GO" id="GO:0016020">
    <property type="term" value="C:membrane"/>
    <property type="evidence" value="ECO:0007669"/>
    <property type="project" value="UniProtKB-SubCell"/>
</dbReference>
<evidence type="ECO:0000256" key="8">
    <source>
        <dbReference type="SAM" id="Phobius"/>
    </source>
</evidence>
<dbReference type="OrthoDB" id="1891864at2"/>
<evidence type="ECO:0000256" key="7">
    <source>
        <dbReference type="ARBA" id="ARBA00023136"/>
    </source>
</evidence>
<evidence type="ECO:0000256" key="4">
    <source>
        <dbReference type="ARBA" id="ARBA00022544"/>
    </source>
</evidence>
<sequence>MQTAKISPFQLFTLIVFFEIGTTVMFPLGAGAKQAAWITILLGMAGGVPLLFMYHYLFQNYPNMPLTEYMKDIFGKFVGTFVGILYMLYFLYGAARDVRDGMELLTLYYMGTPISVLGFLLMAVILYGIYKGIEVLCRTSEAFFIYLIGTGVLFVILVMGSGIVHTDRLFPILEPDWKTIIGTAFKETWMAPFGEMICFTMIFHYLTNKKLQLQVSMSAVILSGLVLAFIHGLTITVLGANIRGEKISPLLEMNKLIDIGDFIQRLDSFFMVWLIVNDFFKISVFMYAAILAGSTIFHVSKKILILPFGAAVVITSIYFAPNYGAHMKQSFVVLQYVYPVFAAYIPFLLCIVLFIRKKVNKKR</sequence>
<dbReference type="AlphaFoldDB" id="A0A366XUX6"/>
<feature type="transmembrane region" description="Helical" evidence="8">
    <location>
        <begin position="219"/>
        <end position="242"/>
    </location>
</feature>
<evidence type="ECO:0000256" key="5">
    <source>
        <dbReference type="ARBA" id="ARBA00022692"/>
    </source>
</evidence>
<feature type="transmembrane region" description="Helical" evidence="8">
    <location>
        <begin position="77"/>
        <end position="95"/>
    </location>
</feature>
<feature type="transmembrane region" description="Helical" evidence="8">
    <location>
        <begin position="189"/>
        <end position="207"/>
    </location>
</feature>
<accession>A0A366XUX6</accession>
<dbReference type="RefSeq" id="WP_113807721.1">
    <property type="nucleotide sequence ID" value="NZ_QOCW01000027.1"/>
</dbReference>
<comment type="subcellular location">
    <subcellularLocation>
        <location evidence="1">Membrane</location>
        <topology evidence="1">Multi-pass membrane protein</topology>
    </subcellularLocation>
</comment>
<feature type="transmembrane region" description="Helical" evidence="8">
    <location>
        <begin position="36"/>
        <end position="57"/>
    </location>
</feature>
<feature type="transmembrane region" description="Helical" evidence="8">
    <location>
        <begin position="333"/>
        <end position="355"/>
    </location>
</feature>
<feature type="transmembrane region" description="Helical" evidence="8">
    <location>
        <begin position="270"/>
        <end position="291"/>
    </location>
</feature>
<keyword evidence="6 8" id="KW-1133">Transmembrane helix</keyword>
<dbReference type="GO" id="GO:0009847">
    <property type="term" value="P:spore germination"/>
    <property type="evidence" value="ECO:0007669"/>
    <property type="project" value="InterPro"/>
</dbReference>
<keyword evidence="7 8" id="KW-0472">Membrane</keyword>
<dbReference type="PANTHER" id="PTHR34975:SF2">
    <property type="entry name" value="SPORE GERMINATION PROTEIN A2"/>
    <property type="match status" value="1"/>
</dbReference>
<evidence type="ECO:0000313" key="10">
    <source>
        <dbReference type="Proteomes" id="UP000253314"/>
    </source>
</evidence>
<feature type="transmembrane region" description="Helical" evidence="8">
    <location>
        <begin position="12"/>
        <end position="30"/>
    </location>
</feature>
<comment type="caution">
    <text evidence="9">The sequence shown here is derived from an EMBL/GenBank/DDBJ whole genome shotgun (WGS) entry which is preliminary data.</text>
</comment>
<gene>
    <name evidence="9" type="ORF">DS031_19240</name>
</gene>
<proteinExistence type="inferred from homology"/>
<reference evidence="9 10" key="1">
    <citation type="submission" date="2018-07" db="EMBL/GenBank/DDBJ databases">
        <title>Lottiidibacillus patelloidae gen. nov., sp. nov., isolated from the intestinal tract of a marine limpet and the reclassification of B. taeanensis BH030017T, B. algicola KMM 3737T and B. hwajinpoensis SW-72T as genus Lottiidibacillus.</title>
        <authorList>
            <person name="Liu R."/>
            <person name="Huang Z."/>
        </authorList>
    </citation>
    <scope>NUCLEOTIDE SEQUENCE [LARGE SCALE GENOMIC DNA]</scope>
    <source>
        <strain evidence="9 10">BH030017</strain>
    </source>
</reference>
<keyword evidence="3" id="KW-0813">Transport</keyword>
<protein>
    <submittedName>
        <fullName evidence="9">Spore gernimation protein KB</fullName>
    </submittedName>
</protein>
<evidence type="ECO:0000256" key="1">
    <source>
        <dbReference type="ARBA" id="ARBA00004141"/>
    </source>
</evidence>
<evidence type="ECO:0000313" key="9">
    <source>
        <dbReference type="EMBL" id="RBW67943.1"/>
    </source>
</evidence>
<dbReference type="InterPro" id="IPR004761">
    <property type="entry name" value="Spore_GerAB"/>
</dbReference>
<comment type="similarity">
    <text evidence="2">Belongs to the amino acid-polyamine-organocation (APC) superfamily. Spore germination protein (SGP) (TC 2.A.3.9) family.</text>
</comment>
<dbReference type="Proteomes" id="UP000253314">
    <property type="component" value="Unassembled WGS sequence"/>
</dbReference>
<dbReference type="Pfam" id="PF03845">
    <property type="entry name" value="Spore_permease"/>
    <property type="match status" value="1"/>
</dbReference>
<keyword evidence="5 8" id="KW-0812">Transmembrane</keyword>
<feature type="transmembrane region" description="Helical" evidence="8">
    <location>
        <begin position="303"/>
        <end position="321"/>
    </location>
</feature>
<keyword evidence="10" id="KW-1185">Reference proteome</keyword>
<feature type="transmembrane region" description="Helical" evidence="8">
    <location>
        <begin position="107"/>
        <end position="130"/>
    </location>
</feature>
<dbReference type="PANTHER" id="PTHR34975">
    <property type="entry name" value="SPORE GERMINATION PROTEIN A2"/>
    <property type="match status" value="1"/>
</dbReference>